<dbReference type="STRING" id="983644.G3JHU2"/>
<reference evidence="6 7" key="1">
    <citation type="journal article" date="2011" name="Genome Biol.">
        <title>Genome sequence of the insect pathogenic fungus Cordyceps militaris, a valued traditional Chinese medicine.</title>
        <authorList>
            <person name="Zheng P."/>
            <person name="Xia Y."/>
            <person name="Xiao G."/>
            <person name="Xiong C."/>
            <person name="Hu X."/>
            <person name="Zhang S."/>
            <person name="Zheng H."/>
            <person name="Huang Y."/>
            <person name="Zhou Y."/>
            <person name="Wang S."/>
            <person name="Zhao G.P."/>
            <person name="Liu X."/>
            <person name="St Leger R.J."/>
            <person name="Wang C."/>
        </authorList>
    </citation>
    <scope>NUCLEOTIDE SEQUENCE [LARGE SCALE GENOMIC DNA]</scope>
    <source>
        <strain evidence="6 7">CM01</strain>
    </source>
</reference>
<dbReference type="EMBL" id="JH126402">
    <property type="protein sequence ID" value="EGX90948.1"/>
    <property type="molecule type" value="Genomic_DNA"/>
</dbReference>
<dbReference type="InterPro" id="IPR036259">
    <property type="entry name" value="MFS_trans_sf"/>
</dbReference>
<dbReference type="Proteomes" id="UP000001610">
    <property type="component" value="Unassembled WGS sequence"/>
</dbReference>
<name>G3JHU2_CORMM</name>
<dbReference type="OMA" id="STICWTG"/>
<feature type="transmembrane region" description="Helical" evidence="5">
    <location>
        <begin position="154"/>
        <end position="175"/>
    </location>
</feature>
<comment type="subcellular location">
    <subcellularLocation>
        <location evidence="1">Membrane</location>
        <topology evidence="1">Multi-pass membrane protein</topology>
    </subcellularLocation>
</comment>
<dbReference type="VEuPathDB" id="FungiDB:CCM_05104"/>
<dbReference type="InterPro" id="IPR049680">
    <property type="entry name" value="FLVCR1-2_SLC49-like"/>
</dbReference>
<evidence type="ECO:0000256" key="2">
    <source>
        <dbReference type="ARBA" id="ARBA00022692"/>
    </source>
</evidence>
<dbReference type="eggNOG" id="KOG2563">
    <property type="taxonomic scope" value="Eukaryota"/>
</dbReference>
<proteinExistence type="predicted"/>
<feature type="transmembrane region" description="Helical" evidence="5">
    <location>
        <begin position="368"/>
        <end position="388"/>
    </location>
</feature>
<feature type="transmembrane region" description="Helical" evidence="5">
    <location>
        <begin position="96"/>
        <end position="117"/>
    </location>
</feature>
<feature type="transmembrane region" description="Helical" evidence="5">
    <location>
        <begin position="262"/>
        <end position="286"/>
    </location>
</feature>
<feature type="transmembrane region" description="Helical" evidence="5">
    <location>
        <begin position="400"/>
        <end position="419"/>
    </location>
</feature>
<keyword evidence="7" id="KW-1185">Reference proteome</keyword>
<keyword evidence="3 5" id="KW-1133">Transmembrane helix</keyword>
<dbReference type="KEGG" id="cmt:CCM_05104"/>
<dbReference type="PANTHER" id="PTHR10924:SF6">
    <property type="entry name" value="SOLUTE CARRIER FAMILY 49 MEMBER A3"/>
    <property type="match status" value="1"/>
</dbReference>
<keyword evidence="2 5" id="KW-0812">Transmembrane</keyword>
<dbReference type="RefSeq" id="XP_006670313.1">
    <property type="nucleotide sequence ID" value="XM_006670250.1"/>
</dbReference>
<dbReference type="InterPro" id="IPR011701">
    <property type="entry name" value="MFS"/>
</dbReference>
<keyword evidence="4 5" id="KW-0472">Membrane</keyword>
<dbReference type="PANTHER" id="PTHR10924">
    <property type="entry name" value="MAJOR FACILITATOR SUPERFAMILY PROTEIN-RELATED"/>
    <property type="match status" value="1"/>
</dbReference>
<dbReference type="Gene3D" id="1.20.1250.20">
    <property type="entry name" value="MFS general substrate transporter like domains"/>
    <property type="match status" value="1"/>
</dbReference>
<evidence type="ECO:0000313" key="6">
    <source>
        <dbReference type="EMBL" id="EGX90948.1"/>
    </source>
</evidence>
<feature type="transmembrane region" description="Helical" evidence="5">
    <location>
        <begin position="47"/>
        <end position="67"/>
    </location>
</feature>
<keyword evidence="6" id="KW-0675">Receptor</keyword>
<dbReference type="HOGENOM" id="CLU_023132_2_1_1"/>
<dbReference type="GeneID" id="18167124"/>
<accession>G3JHU2</accession>
<feature type="transmembrane region" description="Helical" evidence="5">
    <location>
        <begin position="439"/>
        <end position="459"/>
    </location>
</feature>
<dbReference type="OrthoDB" id="422206at2759"/>
<dbReference type="InParanoid" id="G3JHU2"/>
<feature type="transmembrane region" description="Helical" evidence="5">
    <location>
        <begin position="336"/>
        <end position="356"/>
    </location>
</feature>
<dbReference type="GO" id="GO:0016020">
    <property type="term" value="C:membrane"/>
    <property type="evidence" value="ECO:0007669"/>
    <property type="project" value="UniProtKB-SubCell"/>
</dbReference>
<gene>
    <name evidence="6" type="ORF">CCM_05104</name>
</gene>
<evidence type="ECO:0000256" key="3">
    <source>
        <dbReference type="ARBA" id="ARBA00022989"/>
    </source>
</evidence>
<dbReference type="SUPFAM" id="SSF103473">
    <property type="entry name" value="MFS general substrate transporter"/>
    <property type="match status" value="1"/>
</dbReference>
<dbReference type="AlphaFoldDB" id="G3JHU2"/>
<protein>
    <submittedName>
        <fullName evidence="6">Cell surface receptor/MFS transporter</fullName>
    </submittedName>
</protein>
<sequence length="484" mass="51986">MDQDAQRPDGKPVSPVYSLREQTADRRLTDSSTATPATQYRTYKRRWFGLVQLVLMNIVVSWCFPFETHTDQAQWLSYAPVADKSATYYGVSNNDINWISIAFFFAFVVATVPAIIALHRSPRIAIISSALLMLIGNWIRYAGSKDRAGGQYSYAMAGTIVIGLAQPFVLGAPSAYSDLWFTTRGRLAATAVTSLANPFGSALGQLINPLWVSSVGDVSNMVLYVAIIASAACVPALAIPARPPSPPGPTGETPKIKLRSSARAILSSLELWLMLLPFFVFVGFFNSFNSLLNQILVPYGFTDDEAGIGGAVSIAVGIICAAITSPIIARTHSLILSIKILIPVLGLSYLVLLWMPETHAAAGVAGPYVIMAVLGASSFSLVPVALEFLTEVSHPLGPEVTSTVAWAGGQIFGAVFLIIGNHLVDGDAANPPRNMKRYLIFQAVVSMVVVPVPLMLGLFGRKDKIILRRFKGDTAGLESIHSNA</sequence>
<evidence type="ECO:0000313" key="7">
    <source>
        <dbReference type="Proteomes" id="UP000001610"/>
    </source>
</evidence>
<feature type="transmembrane region" description="Helical" evidence="5">
    <location>
        <begin position="306"/>
        <end position="329"/>
    </location>
</feature>
<evidence type="ECO:0000256" key="5">
    <source>
        <dbReference type="SAM" id="Phobius"/>
    </source>
</evidence>
<dbReference type="GO" id="GO:0022857">
    <property type="term" value="F:transmembrane transporter activity"/>
    <property type="evidence" value="ECO:0007669"/>
    <property type="project" value="InterPro"/>
</dbReference>
<feature type="transmembrane region" description="Helical" evidence="5">
    <location>
        <begin position="124"/>
        <end position="142"/>
    </location>
</feature>
<organism evidence="6 7">
    <name type="scientific">Cordyceps militaris (strain CM01)</name>
    <name type="common">Caterpillar fungus</name>
    <dbReference type="NCBI Taxonomy" id="983644"/>
    <lineage>
        <taxon>Eukaryota</taxon>
        <taxon>Fungi</taxon>
        <taxon>Dikarya</taxon>
        <taxon>Ascomycota</taxon>
        <taxon>Pezizomycotina</taxon>
        <taxon>Sordariomycetes</taxon>
        <taxon>Hypocreomycetidae</taxon>
        <taxon>Hypocreales</taxon>
        <taxon>Cordycipitaceae</taxon>
        <taxon>Cordyceps</taxon>
    </lineage>
</organism>
<evidence type="ECO:0000256" key="4">
    <source>
        <dbReference type="ARBA" id="ARBA00023136"/>
    </source>
</evidence>
<evidence type="ECO:0000256" key="1">
    <source>
        <dbReference type="ARBA" id="ARBA00004141"/>
    </source>
</evidence>
<dbReference type="Pfam" id="PF07690">
    <property type="entry name" value="MFS_1"/>
    <property type="match status" value="1"/>
</dbReference>